<protein>
    <submittedName>
        <fullName evidence="3">Uncharacterized protein</fullName>
    </submittedName>
</protein>
<feature type="coiled-coil region" evidence="1">
    <location>
        <begin position="720"/>
        <end position="747"/>
    </location>
</feature>
<sequence length="1187" mass="131358">MMSNFLLSELQKEHQKTQLRLSAVAGSTVDVGQEVANKGSVNGFTLHLRNLMSSRVPLGDETAEMVRKRVWNEAVESWRDLKLNNPAKATESNPVNPVNDPTAIAQSLDLHCITARENFLGDEHYAISEAVLDEARASHGGNWMVDAHNQFKDTFGEVIELDTIDDDTDAEPDDCRYCQVADTGGWLAKYGTVGAVDKELDKNVPESHKFIEQRNTLIERKNENPNVRLTNPNAFYGLPEESITMNDTKTTGMKGPKTKFLTLASYTKRFGAPSPDIVKTVEYNGVKMQGVDVIMEEDEGVYEYIQENTMSVQRKTQINQPELTLSADQTDMIHQSVLRQFQRAASAPAAGALRLKGVSLREAIAPDAPAPEEGNADDDQNESDGDESLLDPKPFNNVMNRLLGCMGSGKRPAAKANAEPAGKRSKPGPTPPGPKEPSSRNRKTAPTPTPAPDSSSPKRPRIETNTSSTGLSEEDSTMLANYNGQLREVGDLAVDRGMDDASFTEWVKDRLAKISELRKNVQDKKKSLKRRKTGQTEEINSCLQNTLDNLSTLTEFLKSFLSSSSSGGRAIEETLEGFLNETDEVYVSSSLGLWERVLRAIAFEDRGLLASQLLQKLVKNLNAAKINQDTLKYLKGFIDTMHEHSDPPMDLDDGDRQDLIVIRQLVDFSTPPQRVLDLVEQHFSKAAAVSRSQNKWLLAPFTAEKGLRVVEAAKENAKGREAQTTILEELNQKMEQINDRNLLDQETKIVEGNQLSFNKQYGEELKATHVSLSNQNVKHLKGADKQRVADLKTTLQTAVKVVMSAFIAYDLVPFLNSLADASSKREADKIEVCLVKDDMCIIQVQNTVEPKQVAALLDFAKKVQSFAVDLKDIMIGKMDAVRSQKSMEAWNKANCDVLKFFPEDSFLKDAIANLSSSTSPLLQSNASGHASTHILKCVEMALKMAERSDDSQIKDTDAEVKAFFQHVEQASLLSSVMDNGDLLRQGLNILSTLLTCDIRYSGLLREAEGNAEGEIEIGEKELKALALGFQLQLLEEKNQKQVDASMRCVLESCPEVDKPNFGKAIGAQITYTVQNTKHLFERLHETVSALAKETISGCPDLTLPTELSDLSDDDLHKVFASSKTVEKTFATDLLQAASDVAIEAQNIIDRVEWYAKKMDGKTVDDFCEGYSDLKARHRACLAWLCLG</sequence>
<feature type="coiled-coil region" evidence="1">
    <location>
        <begin position="511"/>
        <end position="538"/>
    </location>
</feature>
<keyword evidence="4" id="KW-1185">Reference proteome</keyword>
<proteinExistence type="predicted"/>
<gene>
    <name evidence="3" type="ORF">SCF082_LOCUS5835</name>
</gene>
<comment type="caution">
    <text evidence="3">The sequence shown here is derived from an EMBL/GenBank/DDBJ whole genome shotgun (WGS) entry which is preliminary data.</text>
</comment>
<keyword evidence="1" id="KW-0175">Coiled coil</keyword>
<feature type="compositionally biased region" description="Acidic residues" evidence="2">
    <location>
        <begin position="374"/>
        <end position="389"/>
    </location>
</feature>
<reference evidence="3 4" key="1">
    <citation type="submission" date="2024-02" db="EMBL/GenBank/DDBJ databases">
        <authorList>
            <person name="Chen Y."/>
            <person name="Shah S."/>
            <person name="Dougan E. K."/>
            <person name="Thang M."/>
            <person name="Chan C."/>
        </authorList>
    </citation>
    <scope>NUCLEOTIDE SEQUENCE [LARGE SCALE GENOMIC DNA]</scope>
</reference>
<accession>A0ABP0I9C8</accession>
<evidence type="ECO:0000313" key="3">
    <source>
        <dbReference type="EMBL" id="CAK8998918.1"/>
    </source>
</evidence>
<evidence type="ECO:0000256" key="1">
    <source>
        <dbReference type="SAM" id="Coils"/>
    </source>
</evidence>
<evidence type="ECO:0000313" key="4">
    <source>
        <dbReference type="Proteomes" id="UP001642464"/>
    </source>
</evidence>
<dbReference type="EMBL" id="CAXAMM010003202">
    <property type="protein sequence ID" value="CAK8998918.1"/>
    <property type="molecule type" value="Genomic_DNA"/>
</dbReference>
<dbReference type="Proteomes" id="UP001642464">
    <property type="component" value="Unassembled WGS sequence"/>
</dbReference>
<evidence type="ECO:0000256" key="2">
    <source>
        <dbReference type="SAM" id="MobiDB-lite"/>
    </source>
</evidence>
<feature type="region of interest" description="Disordered" evidence="2">
    <location>
        <begin position="367"/>
        <end position="476"/>
    </location>
</feature>
<organism evidence="3 4">
    <name type="scientific">Durusdinium trenchii</name>
    <dbReference type="NCBI Taxonomy" id="1381693"/>
    <lineage>
        <taxon>Eukaryota</taxon>
        <taxon>Sar</taxon>
        <taxon>Alveolata</taxon>
        <taxon>Dinophyceae</taxon>
        <taxon>Suessiales</taxon>
        <taxon>Symbiodiniaceae</taxon>
        <taxon>Durusdinium</taxon>
    </lineage>
</organism>
<name>A0ABP0I9C8_9DINO</name>